<dbReference type="PANTHER" id="PTHR34876">
    <property type="match status" value="1"/>
</dbReference>
<keyword evidence="3 12" id="KW-0136">Cellulose degradation</keyword>
<dbReference type="GO" id="GO:0030248">
    <property type="term" value="F:cellulose binding"/>
    <property type="evidence" value="ECO:0007669"/>
    <property type="project" value="InterPro"/>
</dbReference>
<feature type="active site" evidence="10">
    <location>
        <position position="189"/>
    </location>
</feature>
<comment type="similarity">
    <text evidence="12">Belongs to the glycosyl hydrolase family 6.</text>
</comment>
<feature type="binding site" evidence="9">
    <location>
        <position position="150"/>
    </location>
    <ligand>
        <name>substrate</name>
    </ligand>
</feature>
<evidence type="ECO:0000313" key="14">
    <source>
        <dbReference type="EMBL" id="KAJ7749547.1"/>
    </source>
</evidence>
<feature type="domain" description="CBM1" evidence="13">
    <location>
        <begin position="18"/>
        <end position="54"/>
    </location>
</feature>
<dbReference type="SMART" id="SM00236">
    <property type="entry name" value="fCBD"/>
    <property type="match status" value="1"/>
</dbReference>
<dbReference type="PIRSF" id="PIRSF001100">
    <property type="entry name" value="Beta_cellobiohydrolase"/>
    <property type="match status" value="1"/>
</dbReference>
<dbReference type="Gene3D" id="3.20.20.40">
    <property type="entry name" value="1, 4-beta cellobiohydrolase"/>
    <property type="match status" value="1"/>
</dbReference>
<keyword evidence="2 12" id="KW-0378">Hydrolase</keyword>
<evidence type="ECO:0000256" key="8">
    <source>
        <dbReference type="PIRSR" id="PIRSR001100-1"/>
    </source>
</evidence>
<dbReference type="GO" id="GO:0030245">
    <property type="term" value="P:cellulose catabolic process"/>
    <property type="evidence" value="ECO:0007669"/>
    <property type="project" value="UniProtKB-KW"/>
</dbReference>
<evidence type="ECO:0000256" key="10">
    <source>
        <dbReference type="PROSITE-ProRule" id="PRU10056"/>
    </source>
</evidence>
<dbReference type="InterPro" id="IPR036434">
    <property type="entry name" value="Beta_cellobiohydrolase_sf"/>
</dbReference>
<evidence type="ECO:0000256" key="9">
    <source>
        <dbReference type="PIRSR" id="PIRSR001100-2"/>
    </source>
</evidence>
<dbReference type="PROSITE" id="PS00655">
    <property type="entry name" value="GLYCOSYL_HYDROL_F6_1"/>
    <property type="match status" value="1"/>
</dbReference>
<evidence type="ECO:0000256" key="2">
    <source>
        <dbReference type="ARBA" id="ARBA00022801"/>
    </source>
</evidence>
<dbReference type="PROSITE" id="PS00562">
    <property type="entry name" value="CBM1_1"/>
    <property type="match status" value="1"/>
</dbReference>
<dbReference type="Pfam" id="PF01341">
    <property type="entry name" value="Glyco_hydro_6"/>
    <property type="match status" value="1"/>
</dbReference>
<dbReference type="InterPro" id="IPR001524">
    <property type="entry name" value="Glyco_hydro_6_CS"/>
</dbReference>
<dbReference type="AlphaFoldDB" id="A0AAD7IUB5"/>
<feature type="active site" description="Proton acceptor" evidence="8">
    <location>
        <position position="412"/>
    </location>
</feature>
<sequence length="457" mass="47592">MFSSLLALVAIVPAFVNAQAAIYAQCGGIGWTGATTCVSGASCQVLNSYYSQCLPGTATTTVGTTTVGTTTVGTTTTTTTVGTTTKTTGTSSAPTGSQTPAAGNPFTGFNVFVPPFYASEVTAAAANITDPTTKAAALEVLNIPTFTWFDQVAKVPDLGTYLAAASAQGKSSGTPSLFQMVVYDLPDRDCAAAASNGEFTIADNGQANYFNYIDQIVAQITPFPDVRVVAVIEPDSLANLVTNLNVAECAAAQTTYLACVTYAIQQLNTLGNVYSYLDAGHAGWLGWPANLQPAANLFTSLYKSAGSPSFVRGLATNVANYNALVAASPDPITAGNPNYDELLYIEALSPLLTGFPAHFIVDQGRSGVQNIRNAWGDWCNVKGAGFGTRPTSNTGYTAIDAIVWVKPGGECDGTSNSSAPRYDYHCSLSDADQPSPQAGTWFQEYFTTLVTAANPPL</sequence>
<reference evidence="14" key="1">
    <citation type="submission" date="2023-03" db="EMBL/GenBank/DDBJ databases">
        <title>Massive genome expansion in bonnet fungi (Mycena s.s.) driven by repeated elements and novel gene families across ecological guilds.</title>
        <authorList>
            <consortium name="Lawrence Berkeley National Laboratory"/>
            <person name="Harder C.B."/>
            <person name="Miyauchi S."/>
            <person name="Viragh M."/>
            <person name="Kuo A."/>
            <person name="Thoen E."/>
            <person name="Andreopoulos B."/>
            <person name="Lu D."/>
            <person name="Skrede I."/>
            <person name="Drula E."/>
            <person name="Henrissat B."/>
            <person name="Morin E."/>
            <person name="Kohler A."/>
            <person name="Barry K."/>
            <person name="LaButti K."/>
            <person name="Morin E."/>
            <person name="Salamov A."/>
            <person name="Lipzen A."/>
            <person name="Mereny Z."/>
            <person name="Hegedus B."/>
            <person name="Baldrian P."/>
            <person name="Stursova M."/>
            <person name="Weitz H."/>
            <person name="Taylor A."/>
            <person name="Grigoriev I.V."/>
            <person name="Nagy L.G."/>
            <person name="Martin F."/>
            <person name="Kauserud H."/>
        </authorList>
    </citation>
    <scope>NUCLEOTIDE SEQUENCE</scope>
    <source>
        <strain evidence="14">CBHHK188m</strain>
    </source>
</reference>
<keyword evidence="6 12" id="KW-0326">Glycosidase</keyword>
<feature type="binding site" evidence="9">
    <location>
        <position position="406"/>
    </location>
    <ligand>
        <name>substrate</name>
    </ligand>
</feature>
<feature type="binding site" evidence="9">
    <location>
        <position position="410"/>
    </location>
    <ligand>
        <name>substrate</name>
    </ligand>
</feature>
<dbReference type="GO" id="GO:0005576">
    <property type="term" value="C:extracellular region"/>
    <property type="evidence" value="ECO:0007669"/>
    <property type="project" value="InterPro"/>
</dbReference>
<name>A0AAD7IUB5_9AGAR</name>
<evidence type="ECO:0000256" key="1">
    <source>
        <dbReference type="ARBA" id="ARBA00022729"/>
    </source>
</evidence>
<proteinExistence type="inferred from homology"/>
<feature type="binding site" evidence="9">
    <location>
        <position position="320"/>
    </location>
    <ligand>
        <name>substrate</name>
    </ligand>
</feature>
<comment type="caution">
    <text evidence="14">The sequence shown here is derived from an EMBL/GenBank/DDBJ whole genome shotgun (WGS) entry which is preliminary data.</text>
</comment>
<dbReference type="InterPro" id="IPR000254">
    <property type="entry name" value="CBD"/>
</dbReference>
<dbReference type="EC" id="3.2.1.-" evidence="12"/>
<dbReference type="PROSITE" id="PS00656">
    <property type="entry name" value="GLYCOSYL_HYDROL_F6_2"/>
    <property type="match status" value="1"/>
</dbReference>
<evidence type="ECO:0000256" key="12">
    <source>
        <dbReference type="RuleBase" id="RU361186"/>
    </source>
</evidence>
<dbReference type="EMBL" id="JARJLG010000085">
    <property type="protein sequence ID" value="KAJ7749547.1"/>
    <property type="molecule type" value="Genomic_DNA"/>
</dbReference>
<evidence type="ECO:0000313" key="15">
    <source>
        <dbReference type="Proteomes" id="UP001215280"/>
    </source>
</evidence>
<feature type="binding site" evidence="9">
    <location>
        <position position="281"/>
    </location>
    <ligand>
        <name>substrate</name>
    </ligand>
</feature>
<feature type="signal peptide" evidence="12">
    <location>
        <begin position="1"/>
        <end position="18"/>
    </location>
</feature>
<protein>
    <recommendedName>
        <fullName evidence="12">Glucanase</fullName>
        <ecNumber evidence="12">3.2.1.-</ecNumber>
    </recommendedName>
</protein>
<dbReference type="PROSITE" id="PS51164">
    <property type="entry name" value="CBM1_2"/>
    <property type="match status" value="1"/>
</dbReference>
<feature type="active site" description="Proton donor" evidence="8 11">
    <location>
        <position position="235"/>
    </location>
</feature>
<evidence type="ECO:0000256" key="6">
    <source>
        <dbReference type="ARBA" id="ARBA00023295"/>
    </source>
</evidence>
<keyword evidence="4" id="KW-1015">Disulfide bond</keyword>
<feature type="binding site" evidence="9">
    <location>
        <position position="378"/>
    </location>
    <ligand>
        <name>substrate</name>
    </ligand>
</feature>
<dbReference type="FunFam" id="3.20.20.40:FF:000001">
    <property type="entry name" value="Glucanase"/>
    <property type="match status" value="1"/>
</dbReference>
<dbReference type="PRINTS" id="PR00733">
    <property type="entry name" value="GLHYDRLASE6"/>
</dbReference>
<feature type="binding site" evidence="9">
    <location>
        <position position="148"/>
    </location>
    <ligand>
        <name>substrate</name>
    </ligand>
</feature>
<keyword evidence="5 12" id="KW-0119">Carbohydrate metabolism</keyword>
<dbReference type="SUPFAM" id="SSF57180">
    <property type="entry name" value="Cellulose-binding domain"/>
    <property type="match status" value="1"/>
</dbReference>
<keyword evidence="1 12" id="KW-0732">Signal</keyword>
<dbReference type="Pfam" id="PF00734">
    <property type="entry name" value="CBM_1"/>
    <property type="match status" value="1"/>
</dbReference>
<accession>A0AAD7IUB5</accession>
<evidence type="ECO:0000259" key="13">
    <source>
        <dbReference type="PROSITE" id="PS51164"/>
    </source>
</evidence>
<evidence type="ECO:0000256" key="7">
    <source>
        <dbReference type="ARBA" id="ARBA00023326"/>
    </source>
</evidence>
<evidence type="ECO:0000256" key="11">
    <source>
        <dbReference type="PROSITE-ProRule" id="PRU10057"/>
    </source>
</evidence>
<dbReference type="Proteomes" id="UP001215280">
    <property type="component" value="Unassembled WGS sequence"/>
</dbReference>
<dbReference type="GO" id="GO:0004553">
    <property type="term" value="F:hydrolase activity, hydrolyzing O-glycosyl compounds"/>
    <property type="evidence" value="ECO:0007669"/>
    <property type="project" value="InterPro"/>
</dbReference>
<organism evidence="14 15">
    <name type="scientific">Mycena maculata</name>
    <dbReference type="NCBI Taxonomy" id="230809"/>
    <lineage>
        <taxon>Eukaryota</taxon>
        <taxon>Fungi</taxon>
        <taxon>Dikarya</taxon>
        <taxon>Basidiomycota</taxon>
        <taxon>Agaricomycotina</taxon>
        <taxon>Agaricomycetes</taxon>
        <taxon>Agaricomycetidae</taxon>
        <taxon>Agaricales</taxon>
        <taxon>Marasmiineae</taxon>
        <taxon>Mycenaceae</taxon>
        <taxon>Mycena</taxon>
    </lineage>
</organism>
<dbReference type="PANTHER" id="PTHR34876:SF4">
    <property type="entry name" value="1,4-BETA-D-GLUCAN CELLOBIOHYDROLASE C-RELATED"/>
    <property type="match status" value="1"/>
</dbReference>
<dbReference type="InterPro" id="IPR016288">
    <property type="entry name" value="Beta_cellobiohydrolase"/>
</dbReference>
<evidence type="ECO:0000256" key="3">
    <source>
        <dbReference type="ARBA" id="ARBA00023001"/>
    </source>
</evidence>
<feature type="chain" id="PRO_5041767312" description="Glucanase" evidence="12">
    <location>
        <begin position="19"/>
        <end position="457"/>
    </location>
</feature>
<evidence type="ECO:0000256" key="4">
    <source>
        <dbReference type="ARBA" id="ARBA00023157"/>
    </source>
</evidence>
<evidence type="ECO:0000256" key="5">
    <source>
        <dbReference type="ARBA" id="ARBA00023277"/>
    </source>
</evidence>
<dbReference type="SUPFAM" id="SSF51989">
    <property type="entry name" value="Glycosyl hydrolases family 6, cellulases"/>
    <property type="match status" value="1"/>
</dbReference>
<keyword evidence="15" id="KW-1185">Reference proteome</keyword>
<keyword evidence="7 12" id="KW-0624">Polysaccharide degradation</keyword>
<dbReference type="InterPro" id="IPR035971">
    <property type="entry name" value="CBD_sf"/>
</dbReference>
<feature type="binding site" evidence="9">
    <location>
        <position position="284"/>
    </location>
    <ligand>
        <name>substrate</name>
    </ligand>
</feature>
<gene>
    <name evidence="14" type="ORF">DFH07DRAFT_554357</name>
</gene>